<sequence length="51" mass="5649">MSRTYKEPDRLQIVLSIGLIVEKRPTNGRAIFLIITTHLCGAFGFGAFPAQ</sequence>
<dbReference type="AlphaFoldDB" id="A0A6A6HLW3"/>
<proteinExistence type="predicted"/>
<name>A0A6A6HLW3_VIRVR</name>
<evidence type="ECO:0000313" key="2">
    <source>
        <dbReference type="EMBL" id="KAF2239017.1"/>
    </source>
</evidence>
<evidence type="ECO:0000313" key="3">
    <source>
        <dbReference type="Proteomes" id="UP000800092"/>
    </source>
</evidence>
<keyword evidence="1" id="KW-0472">Membrane</keyword>
<organism evidence="2 3">
    <name type="scientific">Viridothelium virens</name>
    <name type="common">Speckled blister lichen</name>
    <name type="synonym">Trypethelium virens</name>
    <dbReference type="NCBI Taxonomy" id="1048519"/>
    <lineage>
        <taxon>Eukaryota</taxon>
        <taxon>Fungi</taxon>
        <taxon>Dikarya</taxon>
        <taxon>Ascomycota</taxon>
        <taxon>Pezizomycotina</taxon>
        <taxon>Dothideomycetes</taxon>
        <taxon>Dothideomycetes incertae sedis</taxon>
        <taxon>Trypetheliales</taxon>
        <taxon>Trypetheliaceae</taxon>
        <taxon>Viridothelium</taxon>
    </lineage>
</organism>
<dbReference type="EMBL" id="ML991774">
    <property type="protein sequence ID" value="KAF2239017.1"/>
    <property type="molecule type" value="Genomic_DNA"/>
</dbReference>
<evidence type="ECO:0000256" key="1">
    <source>
        <dbReference type="SAM" id="Phobius"/>
    </source>
</evidence>
<reference evidence="2" key="1">
    <citation type="journal article" date="2020" name="Stud. Mycol.">
        <title>101 Dothideomycetes genomes: a test case for predicting lifestyles and emergence of pathogens.</title>
        <authorList>
            <person name="Haridas S."/>
            <person name="Albert R."/>
            <person name="Binder M."/>
            <person name="Bloem J."/>
            <person name="Labutti K."/>
            <person name="Salamov A."/>
            <person name="Andreopoulos B."/>
            <person name="Baker S."/>
            <person name="Barry K."/>
            <person name="Bills G."/>
            <person name="Bluhm B."/>
            <person name="Cannon C."/>
            <person name="Castanera R."/>
            <person name="Culley D."/>
            <person name="Daum C."/>
            <person name="Ezra D."/>
            <person name="Gonzalez J."/>
            <person name="Henrissat B."/>
            <person name="Kuo A."/>
            <person name="Liang C."/>
            <person name="Lipzen A."/>
            <person name="Lutzoni F."/>
            <person name="Magnuson J."/>
            <person name="Mondo S."/>
            <person name="Nolan M."/>
            <person name="Ohm R."/>
            <person name="Pangilinan J."/>
            <person name="Park H.-J."/>
            <person name="Ramirez L."/>
            <person name="Alfaro M."/>
            <person name="Sun H."/>
            <person name="Tritt A."/>
            <person name="Yoshinaga Y."/>
            <person name="Zwiers L.-H."/>
            <person name="Turgeon B."/>
            <person name="Goodwin S."/>
            <person name="Spatafora J."/>
            <person name="Crous P."/>
            <person name="Grigoriev I."/>
        </authorList>
    </citation>
    <scope>NUCLEOTIDE SEQUENCE</scope>
    <source>
        <strain evidence="2">Tuck. ex Michener</strain>
    </source>
</reference>
<gene>
    <name evidence="2" type="ORF">EV356DRAFT_504376</name>
</gene>
<keyword evidence="3" id="KW-1185">Reference proteome</keyword>
<feature type="transmembrane region" description="Helical" evidence="1">
    <location>
        <begin position="30"/>
        <end position="48"/>
    </location>
</feature>
<keyword evidence="1" id="KW-1133">Transmembrane helix</keyword>
<dbReference type="Proteomes" id="UP000800092">
    <property type="component" value="Unassembled WGS sequence"/>
</dbReference>
<accession>A0A6A6HLW3</accession>
<protein>
    <submittedName>
        <fullName evidence="2">Uncharacterized protein</fullName>
    </submittedName>
</protein>
<keyword evidence="1" id="KW-0812">Transmembrane</keyword>